<organism evidence="3 4">
    <name type="scientific">Petrolisthes manimaculis</name>
    <dbReference type="NCBI Taxonomy" id="1843537"/>
    <lineage>
        <taxon>Eukaryota</taxon>
        <taxon>Metazoa</taxon>
        <taxon>Ecdysozoa</taxon>
        <taxon>Arthropoda</taxon>
        <taxon>Crustacea</taxon>
        <taxon>Multicrustacea</taxon>
        <taxon>Malacostraca</taxon>
        <taxon>Eumalacostraca</taxon>
        <taxon>Eucarida</taxon>
        <taxon>Decapoda</taxon>
        <taxon>Pleocyemata</taxon>
        <taxon>Anomura</taxon>
        <taxon>Galatheoidea</taxon>
        <taxon>Porcellanidae</taxon>
        <taxon>Petrolisthes</taxon>
    </lineage>
</organism>
<feature type="compositionally biased region" description="Low complexity" evidence="1">
    <location>
        <begin position="259"/>
        <end position="272"/>
    </location>
</feature>
<evidence type="ECO:0000256" key="1">
    <source>
        <dbReference type="SAM" id="MobiDB-lite"/>
    </source>
</evidence>
<evidence type="ECO:0000313" key="3">
    <source>
        <dbReference type="EMBL" id="KAK4287555.1"/>
    </source>
</evidence>
<feature type="transmembrane region" description="Helical" evidence="2">
    <location>
        <begin position="423"/>
        <end position="441"/>
    </location>
</feature>
<keyword evidence="4" id="KW-1185">Reference proteome</keyword>
<comment type="caution">
    <text evidence="3">The sequence shown here is derived from an EMBL/GenBank/DDBJ whole genome shotgun (WGS) entry which is preliminary data.</text>
</comment>
<keyword evidence="2" id="KW-0472">Membrane</keyword>
<sequence>MEREGEEDGKISGHEEKRKGGSGDENGGEERLTLQLPVLVIGSSVTVSVWVSVLVNVLRRYIIVSEPRVPPLIRVLWDSLQNEMKGAQHHLLSLALIYLTLAPAPTHPALTSTPNDLMSSLVDITHTYGALVSTRTELTPTLIDLRPTLTELTPTPADFTPTLPDFTPTYVALVPFTHSPDVVPLTPIFTTYSLTTFSQSLAPSVYSLTPSLHSYTSPVITPIKTQASPSLLTNTNYPPLPTTSSVPPLSSRLHHLPQTTHNMSSKSSSTSTPPIFTTNILLSTPLTHSQTDTHTTPNVTVESHEAVRGTFSGWSDEWSSGYGDDKWSSGYGDDEWSSGYGDDKWSSEYGDDEWSSGYGDERWTSGRNGEWSGSRMSSDWVSGGRVVGQRSGRSIMGVASVSGEGRALRLAPVYPMLDTTLGILSYLAFAVYIVMLFGGYLTQDNPLRTALSALQR</sequence>
<evidence type="ECO:0000256" key="2">
    <source>
        <dbReference type="SAM" id="Phobius"/>
    </source>
</evidence>
<gene>
    <name evidence="3" type="ORF">Pmani_039376</name>
</gene>
<reference evidence="3" key="1">
    <citation type="submission" date="2023-11" db="EMBL/GenBank/DDBJ databases">
        <title>Genome assemblies of two species of porcelain crab, Petrolisthes cinctipes and Petrolisthes manimaculis (Anomura: Porcellanidae).</title>
        <authorList>
            <person name="Angst P."/>
        </authorList>
    </citation>
    <scope>NUCLEOTIDE SEQUENCE</scope>
    <source>
        <strain evidence="3">PB745_02</strain>
        <tissue evidence="3">Gill</tissue>
    </source>
</reference>
<dbReference type="AlphaFoldDB" id="A0AAE1TLE1"/>
<protein>
    <submittedName>
        <fullName evidence="3">Uncharacterized protein</fullName>
    </submittedName>
</protein>
<proteinExistence type="predicted"/>
<dbReference type="Proteomes" id="UP001292094">
    <property type="component" value="Unassembled WGS sequence"/>
</dbReference>
<name>A0AAE1TLE1_9EUCA</name>
<accession>A0AAE1TLE1</accession>
<keyword evidence="2" id="KW-0812">Transmembrane</keyword>
<feature type="region of interest" description="Disordered" evidence="1">
    <location>
        <begin position="232"/>
        <end position="272"/>
    </location>
</feature>
<feature type="compositionally biased region" description="Low complexity" evidence="1">
    <location>
        <begin position="232"/>
        <end position="251"/>
    </location>
</feature>
<evidence type="ECO:0000313" key="4">
    <source>
        <dbReference type="Proteomes" id="UP001292094"/>
    </source>
</evidence>
<keyword evidence="2" id="KW-1133">Transmembrane helix</keyword>
<dbReference type="EMBL" id="JAWZYT010006771">
    <property type="protein sequence ID" value="KAK4287555.1"/>
    <property type="molecule type" value="Genomic_DNA"/>
</dbReference>
<feature type="region of interest" description="Disordered" evidence="1">
    <location>
        <begin position="1"/>
        <end position="29"/>
    </location>
</feature>